<keyword evidence="5" id="KW-0210">Decarboxylase</keyword>
<feature type="region of interest" description="Disordered" evidence="7">
    <location>
        <begin position="73"/>
        <end position="101"/>
    </location>
</feature>
<keyword evidence="4" id="KW-0659">Purine metabolism</keyword>
<dbReference type="InterPro" id="IPR017595">
    <property type="entry name" value="OHCU_decarboxylase-2"/>
</dbReference>
<dbReference type="PANTHER" id="PTHR43466:SF1">
    <property type="entry name" value="2-OXO-4-HYDROXY-4-CARBOXY-5-UREIDOIMIDAZOLINE DECARBOXYLASE-RELATED"/>
    <property type="match status" value="1"/>
</dbReference>
<evidence type="ECO:0000256" key="3">
    <source>
        <dbReference type="ARBA" id="ARBA00012257"/>
    </source>
</evidence>
<evidence type="ECO:0000313" key="10">
    <source>
        <dbReference type="Proteomes" id="UP000805614"/>
    </source>
</evidence>
<dbReference type="EC" id="4.1.1.97" evidence="3"/>
<evidence type="ECO:0000256" key="1">
    <source>
        <dbReference type="ARBA" id="ARBA00001163"/>
    </source>
</evidence>
<evidence type="ECO:0000256" key="4">
    <source>
        <dbReference type="ARBA" id="ARBA00022631"/>
    </source>
</evidence>
<name>A0ABR7LKH2_9ACTN</name>
<evidence type="ECO:0000256" key="2">
    <source>
        <dbReference type="ARBA" id="ARBA00004754"/>
    </source>
</evidence>
<dbReference type="PANTHER" id="PTHR43466">
    <property type="entry name" value="2-OXO-4-HYDROXY-4-CARBOXY-5-UREIDOIMIDAZOLINE DECARBOXYLASE-RELATED"/>
    <property type="match status" value="1"/>
</dbReference>
<comment type="catalytic activity">
    <reaction evidence="1">
        <text>5-hydroxy-2-oxo-4-ureido-2,5-dihydro-1H-imidazole-5-carboxylate + H(+) = (S)-allantoin + CO2</text>
        <dbReference type="Rhea" id="RHEA:26301"/>
        <dbReference type="ChEBI" id="CHEBI:15378"/>
        <dbReference type="ChEBI" id="CHEBI:15678"/>
        <dbReference type="ChEBI" id="CHEBI:16526"/>
        <dbReference type="ChEBI" id="CHEBI:58639"/>
        <dbReference type="EC" id="4.1.1.97"/>
    </reaction>
</comment>
<evidence type="ECO:0000256" key="7">
    <source>
        <dbReference type="SAM" id="MobiDB-lite"/>
    </source>
</evidence>
<dbReference type="GO" id="GO:0051997">
    <property type="term" value="F:2-oxo-4-hydroxy-4-carboxy-5-ureidoimidazoline decarboxylase activity"/>
    <property type="evidence" value="ECO:0007669"/>
    <property type="project" value="UniProtKB-EC"/>
</dbReference>
<keyword evidence="10" id="KW-1185">Reference proteome</keyword>
<evidence type="ECO:0000256" key="5">
    <source>
        <dbReference type="ARBA" id="ARBA00022793"/>
    </source>
</evidence>
<dbReference type="EMBL" id="JABVEC010000004">
    <property type="protein sequence ID" value="MBC6465308.1"/>
    <property type="molecule type" value="Genomic_DNA"/>
</dbReference>
<proteinExistence type="predicted"/>
<evidence type="ECO:0000313" key="9">
    <source>
        <dbReference type="EMBL" id="MBC6465308.1"/>
    </source>
</evidence>
<dbReference type="Gene3D" id="1.10.3330.10">
    <property type="entry name" value="Oxo-4-hydroxy-4-carboxy-5-ureidoimidazoline decarboxylase"/>
    <property type="match status" value="1"/>
</dbReference>
<protein>
    <recommendedName>
        <fullName evidence="3">2-oxo-4-hydroxy-4-carboxy-5-ureidoimidazoline decarboxylase</fullName>
        <ecNumber evidence="3">4.1.1.97</ecNumber>
    </recommendedName>
</protein>
<dbReference type="Pfam" id="PF09349">
    <property type="entry name" value="OHCU_decarbox"/>
    <property type="match status" value="1"/>
</dbReference>
<dbReference type="Proteomes" id="UP000805614">
    <property type="component" value="Unassembled WGS sequence"/>
</dbReference>
<gene>
    <name evidence="9" type="primary">uraD</name>
    <name evidence="9" type="ORF">HKK74_07360</name>
</gene>
<evidence type="ECO:0000259" key="8">
    <source>
        <dbReference type="Pfam" id="PF09349"/>
    </source>
</evidence>
<dbReference type="InterPro" id="IPR036778">
    <property type="entry name" value="OHCU_decarboxylase_sf"/>
</dbReference>
<dbReference type="SUPFAM" id="SSF158694">
    <property type="entry name" value="UraD-Like"/>
    <property type="match status" value="1"/>
</dbReference>
<dbReference type="NCBIfam" id="TIGR03180">
    <property type="entry name" value="UraD_2"/>
    <property type="match status" value="1"/>
</dbReference>
<dbReference type="NCBIfam" id="NF010372">
    <property type="entry name" value="PRK13798.1"/>
    <property type="match status" value="1"/>
</dbReference>
<keyword evidence="6 9" id="KW-0456">Lyase</keyword>
<accession>A0ABR7LKH2</accession>
<organism evidence="9 10">
    <name type="scientific">Actinomadura alba</name>
    <dbReference type="NCBI Taxonomy" id="406431"/>
    <lineage>
        <taxon>Bacteria</taxon>
        <taxon>Bacillati</taxon>
        <taxon>Actinomycetota</taxon>
        <taxon>Actinomycetes</taxon>
        <taxon>Streptosporangiales</taxon>
        <taxon>Thermomonosporaceae</taxon>
        <taxon>Actinomadura</taxon>
    </lineage>
</organism>
<reference evidence="9 10" key="1">
    <citation type="submission" date="2020-06" db="EMBL/GenBank/DDBJ databases">
        <title>Actinomadura xiongansis sp. nov., isolated from soil of Baiyangdian.</title>
        <authorList>
            <person name="Zhang X."/>
        </authorList>
    </citation>
    <scope>NUCLEOTIDE SEQUENCE [LARGE SCALE GENOMIC DNA]</scope>
    <source>
        <strain evidence="9 10">HBUM206468</strain>
    </source>
</reference>
<feature type="compositionally biased region" description="Basic and acidic residues" evidence="7">
    <location>
        <begin position="73"/>
        <end position="86"/>
    </location>
</feature>
<comment type="caution">
    <text evidence="9">The sequence shown here is derived from an EMBL/GenBank/DDBJ whole genome shotgun (WGS) entry which is preliminary data.</text>
</comment>
<feature type="domain" description="Oxo-4-hydroxy-4-carboxy-5-ureidoimidazoline decarboxylase" evidence="8">
    <location>
        <begin position="12"/>
        <end position="164"/>
    </location>
</feature>
<dbReference type="RefSeq" id="WP_187242333.1">
    <property type="nucleotide sequence ID" value="NZ_BAAAOK010000015.1"/>
</dbReference>
<evidence type="ECO:0000256" key="6">
    <source>
        <dbReference type="ARBA" id="ARBA00023239"/>
    </source>
</evidence>
<dbReference type="InterPro" id="IPR018020">
    <property type="entry name" value="OHCU_decarboxylase"/>
</dbReference>
<sequence>MTGRPQGVEWLNELSEHDAEHELMNCCGSKAWAAAVAAARPFADDAALACTAGEALSALGWADVEQALARHPRIGDRPRGVDREAAWSRAEQSGVIDSDGEVAGELHEGNLAYEERFGRVFLICATGLSAEEMLAALRDRLTNDDARERTIVREELWKITRLRLTKLLERPQ</sequence>
<comment type="pathway">
    <text evidence="2">Purine metabolism; urate degradation; (S)-allantoin from urate: step 3/3.</text>
</comment>